<dbReference type="EMBL" id="MEUV01000012">
    <property type="protein sequence ID" value="OGC46151.1"/>
    <property type="molecule type" value="Genomic_DNA"/>
</dbReference>
<dbReference type="Pfam" id="PF04307">
    <property type="entry name" value="YdjM"/>
    <property type="match status" value="1"/>
</dbReference>
<sequence>MGLIRALKVKSETYHMHVHALLGLLTSLIIYKIYEGSDFSNLMILGVAANILPDIDHLFFIFIYGSKTDYSKVIKKYLRKHQLKTLVTFIKQNHKLNTSVYSHNIATVLLVCIGYMYFGYSKDNPYFSTFFLSWMIHYLYDIFEDLMFFGKLNRNWLLKFDRSFLLFENFIHKDKNIKL</sequence>
<keyword evidence="1" id="KW-0812">Transmembrane</keyword>
<organism evidence="2 3">
    <name type="scientific">candidate division WWE3 bacterium RBG_19FT_COMBO_34_6</name>
    <dbReference type="NCBI Taxonomy" id="1802612"/>
    <lineage>
        <taxon>Bacteria</taxon>
        <taxon>Katanobacteria</taxon>
    </lineage>
</organism>
<feature type="transmembrane region" description="Helical" evidence="1">
    <location>
        <begin position="43"/>
        <end position="65"/>
    </location>
</feature>
<feature type="transmembrane region" description="Helical" evidence="1">
    <location>
        <begin position="12"/>
        <end position="31"/>
    </location>
</feature>
<dbReference type="AlphaFoldDB" id="A0A1F4UME9"/>
<protein>
    <submittedName>
        <fullName evidence="2">Uncharacterized protein</fullName>
    </submittedName>
</protein>
<feature type="transmembrane region" description="Helical" evidence="1">
    <location>
        <begin position="126"/>
        <end position="143"/>
    </location>
</feature>
<proteinExistence type="predicted"/>
<reference evidence="2 3" key="1">
    <citation type="journal article" date="2016" name="Nat. Commun.">
        <title>Thousands of microbial genomes shed light on interconnected biogeochemical processes in an aquifer system.</title>
        <authorList>
            <person name="Anantharaman K."/>
            <person name="Brown C.T."/>
            <person name="Hug L.A."/>
            <person name="Sharon I."/>
            <person name="Castelle C.J."/>
            <person name="Probst A.J."/>
            <person name="Thomas B.C."/>
            <person name="Singh A."/>
            <person name="Wilkins M.J."/>
            <person name="Karaoz U."/>
            <person name="Brodie E.L."/>
            <person name="Williams K.H."/>
            <person name="Hubbard S.S."/>
            <person name="Banfield J.F."/>
        </authorList>
    </citation>
    <scope>NUCLEOTIDE SEQUENCE [LARGE SCALE GENOMIC DNA]</scope>
</reference>
<evidence type="ECO:0000313" key="3">
    <source>
        <dbReference type="Proteomes" id="UP000178615"/>
    </source>
</evidence>
<comment type="caution">
    <text evidence="2">The sequence shown here is derived from an EMBL/GenBank/DDBJ whole genome shotgun (WGS) entry which is preliminary data.</text>
</comment>
<keyword evidence="1" id="KW-0472">Membrane</keyword>
<keyword evidence="1" id="KW-1133">Transmembrane helix</keyword>
<gene>
    <name evidence="2" type="ORF">A2V49_01820</name>
</gene>
<accession>A0A1F4UME9</accession>
<dbReference type="Proteomes" id="UP000178615">
    <property type="component" value="Unassembled WGS sequence"/>
</dbReference>
<name>A0A1F4UME9_UNCKA</name>
<evidence type="ECO:0000256" key="1">
    <source>
        <dbReference type="SAM" id="Phobius"/>
    </source>
</evidence>
<feature type="transmembrane region" description="Helical" evidence="1">
    <location>
        <begin position="100"/>
        <end position="120"/>
    </location>
</feature>
<dbReference type="InterPro" id="IPR007404">
    <property type="entry name" value="YdjM-like"/>
</dbReference>
<evidence type="ECO:0000313" key="2">
    <source>
        <dbReference type="EMBL" id="OGC46151.1"/>
    </source>
</evidence>